<dbReference type="Pfam" id="PF04500">
    <property type="entry name" value="FLYWCH"/>
    <property type="match status" value="1"/>
</dbReference>
<sequence>MLLGSYRYNKWVGSKGRRVRWVCSQKTAGCKAKIYTFDDKSLFTVSRFGKPVLVLNGYRYNKASGKDGQQPIFTTSNRGNPMIQIGGCNFSLTKNGGGLKRRWVCSKWGSTGCRATITTLDDVVLKSNLNHMH</sequence>
<name>A0A0N1IKD1_PAPXU</name>
<evidence type="ECO:0000259" key="4">
    <source>
        <dbReference type="Pfam" id="PF04500"/>
    </source>
</evidence>
<dbReference type="Gene3D" id="2.20.25.240">
    <property type="match status" value="2"/>
</dbReference>
<evidence type="ECO:0000256" key="3">
    <source>
        <dbReference type="ARBA" id="ARBA00022833"/>
    </source>
</evidence>
<organism evidence="5 6">
    <name type="scientific">Papilio xuthus</name>
    <name type="common">Asian swallowtail butterfly</name>
    <dbReference type="NCBI Taxonomy" id="66420"/>
    <lineage>
        <taxon>Eukaryota</taxon>
        <taxon>Metazoa</taxon>
        <taxon>Ecdysozoa</taxon>
        <taxon>Arthropoda</taxon>
        <taxon>Hexapoda</taxon>
        <taxon>Insecta</taxon>
        <taxon>Pterygota</taxon>
        <taxon>Neoptera</taxon>
        <taxon>Endopterygota</taxon>
        <taxon>Lepidoptera</taxon>
        <taxon>Glossata</taxon>
        <taxon>Ditrysia</taxon>
        <taxon>Papilionoidea</taxon>
        <taxon>Papilionidae</taxon>
        <taxon>Papilioninae</taxon>
        <taxon>Papilio</taxon>
    </lineage>
</organism>
<keyword evidence="2" id="KW-0863">Zinc-finger</keyword>
<accession>A0A0N1IKD1</accession>
<reference evidence="5 6" key="1">
    <citation type="journal article" date="2015" name="Nat. Commun.">
        <title>Outbred genome sequencing and CRISPR/Cas9 gene editing in butterflies.</title>
        <authorList>
            <person name="Li X."/>
            <person name="Fan D."/>
            <person name="Zhang W."/>
            <person name="Liu G."/>
            <person name="Zhang L."/>
            <person name="Zhao L."/>
            <person name="Fang X."/>
            <person name="Chen L."/>
            <person name="Dong Y."/>
            <person name="Chen Y."/>
            <person name="Ding Y."/>
            <person name="Zhao R."/>
            <person name="Feng M."/>
            <person name="Zhu Y."/>
            <person name="Feng Y."/>
            <person name="Jiang X."/>
            <person name="Zhu D."/>
            <person name="Xiang H."/>
            <person name="Feng X."/>
            <person name="Li S."/>
            <person name="Wang J."/>
            <person name="Zhang G."/>
            <person name="Kronforst M.R."/>
            <person name="Wang W."/>
        </authorList>
    </citation>
    <scope>NUCLEOTIDE SEQUENCE [LARGE SCALE GENOMIC DNA]</scope>
    <source>
        <strain evidence="5">Ya'a_city_454_Px</strain>
        <tissue evidence="5">Whole body</tissue>
    </source>
</reference>
<dbReference type="Proteomes" id="UP000053268">
    <property type="component" value="Unassembled WGS sequence"/>
</dbReference>
<dbReference type="EMBL" id="LADI01010517">
    <property type="protein sequence ID" value="KPJ20717.1"/>
    <property type="molecule type" value="Genomic_DNA"/>
</dbReference>
<evidence type="ECO:0000313" key="6">
    <source>
        <dbReference type="Proteomes" id="UP000053268"/>
    </source>
</evidence>
<evidence type="ECO:0000256" key="2">
    <source>
        <dbReference type="ARBA" id="ARBA00022771"/>
    </source>
</evidence>
<feature type="domain" description="FLYWCH-type" evidence="4">
    <location>
        <begin position="73"/>
        <end position="133"/>
    </location>
</feature>
<evidence type="ECO:0000256" key="1">
    <source>
        <dbReference type="ARBA" id="ARBA00022723"/>
    </source>
</evidence>
<dbReference type="AlphaFoldDB" id="A0A0N1IKD1"/>
<comment type="caution">
    <text evidence="5">The sequence shown here is derived from an EMBL/GenBank/DDBJ whole genome shotgun (WGS) entry which is preliminary data.</text>
</comment>
<proteinExistence type="predicted"/>
<dbReference type="GO" id="GO:0008270">
    <property type="term" value="F:zinc ion binding"/>
    <property type="evidence" value="ECO:0007669"/>
    <property type="project" value="UniProtKB-KW"/>
</dbReference>
<keyword evidence="6" id="KW-1185">Reference proteome</keyword>
<keyword evidence="3" id="KW-0862">Zinc</keyword>
<keyword evidence="1" id="KW-0479">Metal-binding</keyword>
<dbReference type="InterPro" id="IPR007588">
    <property type="entry name" value="Znf_FLYWCH"/>
</dbReference>
<protein>
    <recommendedName>
        <fullName evidence="4">FLYWCH-type domain-containing protein</fullName>
    </recommendedName>
</protein>
<gene>
    <name evidence="5" type="ORF">RR46_00201</name>
</gene>
<evidence type="ECO:0000313" key="5">
    <source>
        <dbReference type="EMBL" id="KPJ20717.1"/>
    </source>
</evidence>